<dbReference type="Proteomes" id="UP000260351">
    <property type="component" value="Unassembled WGS sequence"/>
</dbReference>
<dbReference type="GO" id="GO:0004674">
    <property type="term" value="F:protein serine/threonine kinase activity"/>
    <property type="evidence" value="ECO:0007669"/>
    <property type="project" value="TreeGrafter"/>
</dbReference>
<feature type="binding site" evidence="5">
    <location>
        <position position="132"/>
    </location>
    <ligand>
        <name>ATP</name>
        <dbReference type="ChEBI" id="CHEBI:30616"/>
    </ligand>
</feature>
<dbReference type="RefSeq" id="WP_116651997.1">
    <property type="nucleotide sequence ID" value="NZ_QUZK01000053.1"/>
</dbReference>
<dbReference type="SMART" id="SM00028">
    <property type="entry name" value="TPR"/>
    <property type="match status" value="6"/>
</dbReference>
<dbReference type="InterPro" id="IPR000719">
    <property type="entry name" value="Prot_kinase_dom"/>
</dbReference>
<gene>
    <name evidence="7" type="ORF">DZC52_15125</name>
</gene>
<keyword evidence="4 5" id="KW-0067">ATP-binding</keyword>
<dbReference type="InterPro" id="IPR011990">
    <property type="entry name" value="TPR-like_helical_dom_sf"/>
</dbReference>
<dbReference type="PROSITE" id="PS00107">
    <property type="entry name" value="PROTEIN_KINASE_ATP"/>
    <property type="match status" value="1"/>
</dbReference>
<evidence type="ECO:0000256" key="3">
    <source>
        <dbReference type="ARBA" id="ARBA00022777"/>
    </source>
</evidence>
<protein>
    <recommendedName>
        <fullName evidence="6">Protein kinase domain-containing protein</fullName>
    </recommendedName>
</protein>
<name>A0A3E1K4S1_9GAMM</name>
<dbReference type="AlphaFoldDB" id="A0A3E1K4S1"/>
<comment type="caution">
    <text evidence="7">The sequence shown here is derived from an EMBL/GenBank/DDBJ whole genome shotgun (WGS) entry which is preliminary data.</text>
</comment>
<evidence type="ECO:0000256" key="4">
    <source>
        <dbReference type="ARBA" id="ARBA00022840"/>
    </source>
</evidence>
<proteinExistence type="predicted"/>
<keyword evidence="8" id="KW-1185">Reference proteome</keyword>
<dbReference type="Pfam" id="PF00069">
    <property type="entry name" value="Pkinase"/>
    <property type="match status" value="1"/>
</dbReference>
<dbReference type="CDD" id="cd14014">
    <property type="entry name" value="STKc_PknB_like"/>
    <property type="match status" value="1"/>
</dbReference>
<feature type="domain" description="Protein kinase" evidence="6">
    <location>
        <begin position="101"/>
        <end position="473"/>
    </location>
</feature>
<evidence type="ECO:0000256" key="2">
    <source>
        <dbReference type="ARBA" id="ARBA00022741"/>
    </source>
</evidence>
<dbReference type="PANTHER" id="PTHR43289:SF34">
    <property type="entry name" value="SERINE_THREONINE-PROTEIN KINASE YBDM-RELATED"/>
    <property type="match status" value="1"/>
</dbReference>
<dbReference type="InterPro" id="IPR011009">
    <property type="entry name" value="Kinase-like_dom_sf"/>
</dbReference>
<dbReference type="Pfam" id="PF13424">
    <property type="entry name" value="TPR_12"/>
    <property type="match status" value="2"/>
</dbReference>
<dbReference type="PROSITE" id="PS50011">
    <property type="entry name" value="PROTEIN_KINASE_DOM"/>
    <property type="match status" value="1"/>
</dbReference>
<dbReference type="OrthoDB" id="9801841at2"/>
<keyword evidence="1" id="KW-0808">Transferase</keyword>
<sequence length="881" mass="96378">MSGENSRKPSGRLTPARRRLVDRLLDELLDRPRAERQAEMARIVERAPRVGAWLQRLLDASTEPGGMLDESAHALMGDALEARLGNSGESSLEPGTRLGPWRLVEPVGAGGMGDVYRAERADGAFEMTVAVKLIRSHSDDLARLLTYERQTLARLNHPGIARLLDGGVTEDGRPYLVMDWVEGDNLDAWCESARPAPATMLRIFREACDAVAAAHRELIVHGDIKPANLKVTDTGRVCLLDFGVARLLDRDMQHSLPAAMTPGFAAPEILEGRPVSTAADIYGLGALLHWLVYSEAPRPGVDQAPREAWRAFRRRRDIDAIIRRAAHPDPAMRYATVNGMALDIQRLENDEPIRARRPGLLERLGLWVRRHTVGAALGALALISLVGGVSAVVWQARVAAVERDIARAEAARSNALREHLTLLFREVGSLSEDTESMTARELLDRTAEVAGEWLANDPDLRQQVNAVLGEVMIALNDYAAAEPLLADFAESDEGRDNPLLQSIALLDMAQVDHRRGRVESGLKNVNRGLDILESLPGTHPARLSDALQIRGRLRRDSGDWEGALADLERARELALEVSAGPRPLMARAENNLAATLLIGGQLERAARHFEAAEALWLALDRGDSSDALSVTANLAIVLDRLGRNDESEQRLRRVIEVREEKYGASGAMAAARLHLGRQLVVRGALDEAESQLRRANAIFSEYIGDDTPDFAASLLGLGELAEARGDLATALGHYERSREIMTGLLGPRHPYSLRLELAVAQIRRRMNDGFEPGTLADLAAQAEAVGGAARTVLADIACERARLAMEQGRREAAGNHAQQCLDLRRALNLGGWRITEAGALIAVAESPEDAAGEQAEELLARLRSEMNARHPVVRWFERLGR</sequence>
<dbReference type="SUPFAM" id="SSF48452">
    <property type="entry name" value="TPR-like"/>
    <property type="match status" value="1"/>
</dbReference>
<organism evidence="7 8">
    <name type="scientific">Wenzhouxiangella sediminis</name>
    <dbReference type="NCBI Taxonomy" id="1792836"/>
    <lineage>
        <taxon>Bacteria</taxon>
        <taxon>Pseudomonadati</taxon>
        <taxon>Pseudomonadota</taxon>
        <taxon>Gammaproteobacteria</taxon>
        <taxon>Chromatiales</taxon>
        <taxon>Wenzhouxiangellaceae</taxon>
        <taxon>Wenzhouxiangella</taxon>
    </lineage>
</organism>
<evidence type="ECO:0000256" key="1">
    <source>
        <dbReference type="ARBA" id="ARBA00022679"/>
    </source>
</evidence>
<dbReference type="Gene3D" id="1.10.510.10">
    <property type="entry name" value="Transferase(Phosphotransferase) domain 1"/>
    <property type="match status" value="1"/>
</dbReference>
<keyword evidence="3" id="KW-0418">Kinase</keyword>
<evidence type="ECO:0000256" key="5">
    <source>
        <dbReference type="PROSITE-ProRule" id="PRU10141"/>
    </source>
</evidence>
<dbReference type="InterPro" id="IPR017441">
    <property type="entry name" value="Protein_kinase_ATP_BS"/>
</dbReference>
<dbReference type="SUPFAM" id="SSF56112">
    <property type="entry name" value="Protein kinase-like (PK-like)"/>
    <property type="match status" value="1"/>
</dbReference>
<evidence type="ECO:0000313" key="8">
    <source>
        <dbReference type="Proteomes" id="UP000260351"/>
    </source>
</evidence>
<dbReference type="Gene3D" id="1.25.40.10">
    <property type="entry name" value="Tetratricopeptide repeat domain"/>
    <property type="match status" value="2"/>
</dbReference>
<dbReference type="GO" id="GO:0005524">
    <property type="term" value="F:ATP binding"/>
    <property type="evidence" value="ECO:0007669"/>
    <property type="project" value="UniProtKB-UniRule"/>
</dbReference>
<keyword evidence="2 5" id="KW-0547">Nucleotide-binding</keyword>
<dbReference type="PANTHER" id="PTHR43289">
    <property type="entry name" value="MITOGEN-ACTIVATED PROTEIN KINASE KINASE KINASE 20-RELATED"/>
    <property type="match status" value="1"/>
</dbReference>
<dbReference type="InterPro" id="IPR019734">
    <property type="entry name" value="TPR_rpt"/>
</dbReference>
<evidence type="ECO:0000259" key="6">
    <source>
        <dbReference type="PROSITE" id="PS50011"/>
    </source>
</evidence>
<accession>A0A3E1K4S1</accession>
<dbReference type="EMBL" id="QUZK01000053">
    <property type="protein sequence ID" value="RFF28910.1"/>
    <property type="molecule type" value="Genomic_DNA"/>
</dbReference>
<reference evidence="7 8" key="1">
    <citation type="submission" date="2018-08" db="EMBL/GenBank/DDBJ databases">
        <title>Wenzhouxiangella salilacus sp. nov., a novel bacterium isolated from a saline lake in Xinjiang Province, China.</title>
        <authorList>
            <person name="Han S."/>
        </authorList>
    </citation>
    <scope>NUCLEOTIDE SEQUENCE [LARGE SCALE GENOMIC DNA]</scope>
    <source>
        <strain evidence="7 8">XDB06</strain>
    </source>
</reference>
<dbReference type="Gene3D" id="3.30.200.20">
    <property type="entry name" value="Phosphorylase Kinase, domain 1"/>
    <property type="match status" value="1"/>
</dbReference>
<dbReference type="SMART" id="SM00220">
    <property type="entry name" value="S_TKc"/>
    <property type="match status" value="1"/>
</dbReference>
<evidence type="ECO:0000313" key="7">
    <source>
        <dbReference type="EMBL" id="RFF28910.1"/>
    </source>
</evidence>